<dbReference type="Proteomes" id="UP000436822">
    <property type="component" value="Unassembled WGS sequence"/>
</dbReference>
<sequence length="52" mass="5222">MAGSAIATIEPSINPSEDAKIAAARINLRASGAHKLDGPAETECGGTEIALM</sequence>
<organism evidence="1 2">
    <name type="scientific">Litoreibacter roseus</name>
    <dbReference type="NCBI Taxonomy" id="2601869"/>
    <lineage>
        <taxon>Bacteria</taxon>
        <taxon>Pseudomonadati</taxon>
        <taxon>Pseudomonadota</taxon>
        <taxon>Alphaproteobacteria</taxon>
        <taxon>Rhodobacterales</taxon>
        <taxon>Roseobacteraceae</taxon>
        <taxon>Litoreibacter</taxon>
    </lineage>
</organism>
<evidence type="ECO:0000313" key="2">
    <source>
        <dbReference type="Proteomes" id="UP000436822"/>
    </source>
</evidence>
<name>A0A6N6JCS6_9RHOB</name>
<dbReference type="AlphaFoldDB" id="A0A6N6JCS6"/>
<dbReference type="EMBL" id="BLJE01000001">
    <property type="protein sequence ID" value="GFE64141.1"/>
    <property type="molecule type" value="Genomic_DNA"/>
</dbReference>
<evidence type="ECO:0000313" key="1">
    <source>
        <dbReference type="EMBL" id="GFE64141.1"/>
    </source>
</evidence>
<accession>A0A6N6JCS6</accession>
<gene>
    <name evidence="1" type="ORF">KIN_12150</name>
</gene>
<reference evidence="1 2" key="1">
    <citation type="submission" date="2019-12" db="EMBL/GenBank/DDBJ databases">
        <title>Litoreibacter badius sp. nov., a novel bacteriochlorophyll a-containing bacterium in the genus Litoreibacter.</title>
        <authorList>
            <person name="Kanamuro M."/>
            <person name="Takabe Y."/>
            <person name="Mori K."/>
            <person name="Takaichi S."/>
            <person name="Hanada S."/>
        </authorList>
    </citation>
    <scope>NUCLEOTIDE SEQUENCE [LARGE SCALE GENOMIC DNA]</scope>
    <source>
        <strain evidence="1 2">K6</strain>
    </source>
</reference>
<keyword evidence="2" id="KW-1185">Reference proteome</keyword>
<protein>
    <submittedName>
        <fullName evidence="1">Uncharacterized protein</fullName>
    </submittedName>
</protein>
<proteinExistence type="predicted"/>
<comment type="caution">
    <text evidence="1">The sequence shown here is derived from an EMBL/GenBank/DDBJ whole genome shotgun (WGS) entry which is preliminary data.</text>
</comment>